<comment type="caution">
    <text evidence="2">The sequence shown here is derived from an EMBL/GenBank/DDBJ whole genome shotgun (WGS) entry which is preliminary data.</text>
</comment>
<accession>A0A9P5SUG4</accession>
<feature type="compositionally biased region" description="Polar residues" evidence="1">
    <location>
        <begin position="70"/>
        <end position="80"/>
    </location>
</feature>
<organism evidence="2 3">
    <name type="scientific">Podila minutissima</name>
    <dbReference type="NCBI Taxonomy" id="64525"/>
    <lineage>
        <taxon>Eukaryota</taxon>
        <taxon>Fungi</taxon>
        <taxon>Fungi incertae sedis</taxon>
        <taxon>Mucoromycota</taxon>
        <taxon>Mortierellomycotina</taxon>
        <taxon>Mortierellomycetes</taxon>
        <taxon>Mortierellales</taxon>
        <taxon>Mortierellaceae</taxon>
        <taxon>Podila</taxon>
    </lineage>
</organism>
<proteinExistence type="predicted"/>
<evidence type="ECO:0000256" key="1">
    <source>
        <dbReference type="SAM" id="MobiDB-lite"/>
    </source>
</evidence>
<dbReference type="Proteomes" id="UP000696485">
    <property type="component" value="Unassembled WGS sequence"/>
</dbReference>
<dbReference type="EMBL" id="JAAAUY010000042">
    <property type="protein sequence ID" value="KAF9336913.1"/>
    <property type="molecule type" value="Genomic_DNA"/>
</dbReference>
<feature type="region of interest" description="Disordered" evidence="1">
    <location>
        <begin position="1"/>
        <end position="24"/>
    </location>
</feature>
<sequence length="245" mass="26362">MSDNTAIDGANTQHPGTVGSMSQYPHQNPIASLLEPAKLDDLEIFGTIAETSLTSAWSSYDPPKSRGPQAISSGESATNRHQNRHKPDNQSTKSSRQSFCGCGFGTAFSEISNMIHRRLSGCGKQVHGHYANKHQDIAIPNRDEDGAPNNSVDELTSLLTQPRKKKKAAHKPNVATKTKKIRVLTQEMVIDNMLTSATKADGLIHDDIQGSSTAPPSRICSVPVDFGAGPSNAPRISLKHSYALP</sequence>
<dbReference type="AlphaFoldDB" id="A0A9P5SUG4"/>
<evidence type="ECO:0000313" key="2">
    <source>
        <dbReference type="EMBL" id="KAF9336913.1"/>
    </source>
</evidence>
<reference evidence="2" key="1">
    <citation type="journal article" date="2020" name="Fungal Divers.">
        <title>Resolving the Mortierellaceae phylogeny through synthesis of multi-gene phylogenetics and phylogenomics.</title>
        <authorList>
            <person name="Vandepol N."/>
            <person name="Liber J."/>
            <person name="Desiro A."/>
            <person name="Na H."/>
            <person name="Kennedy M."/>
            <person name="Barry K."/>
            <person name="Grigoriev I.V."/>
            <person name="Miller A.N."/>
            <person name="O'Donnell K."/>
            <person name="Stajich J.E."/>
            <person name="Bonito G."/>
        </authorList>
    </citation>
    <scope>NUCLEOTIDE SEQUENCE</scope>
    <source>
        <strain evidence="2">NVP1</strain>
    </source>
</reference>
<evidence type="ECO:0000313" key="3">
    <source>
        <dbReference type="Proteomes" id="UP000696485"/>
    </source>
</evidence>
<protein>
    <submittedName>
        <fullName evidence="2">Uncharacterized protein</fullName>
    </submittedName>
</protein>
<feature type="non-terminal residue" evidence="2">
    <location>
        <position position="245"/>
    </location>
</feature>
<feature type="region of interest" description="Disordered" evidence="1">
    <location>
        <begin position="56"/>
        <end position="96"/>
    </location>
</feature>
<name>A0A9P5SUG4_9FUNG</name>
<gene>
    <name evidence="2" type="ORF">BG006_006881</name>
</gene>
<keyword evidence="3" id="KW-1185">Reference proteome</keyword>